<dbReference type="AlphaFoldDB" id="A0A915JSZ7"/>
<dbReference type="WBParaSite" id="nRc.2.0.1.t29194-RA">
    <property type="protein sequence ID" value="nRc.2.0.1.t29194-RA"/>
    <property type="gene ID" value="nRc.2.0.1.g29194"/>
</dbReference>
<name>A0A915JSZ7_ROMCU</name>
<evidence type="ECO:0000313" key="2">
    <source>
        <dbReference type="WBParaSite" id="nRc.2.0.1.t29194-RA"/>
    </source>
</evidence>
<proteinExistence type="predicted"/>
<keyword evidence="1" id="KW-1185">Reference proteome</keyword>
<protein>
    <submittedName>
        <fullName evidence="2">Uncharacterized protein</fullName>
    </submittedName>
</protein>
<sequence>MKGGVCEFCSIMESIYSYGTIGYAAKRCNIYKSWFWQSRRTEKIVQLSLSGSQLKSKPATPSVSTPRSGLAAFLSSLGQ</sequence>
<dbReference type="Proteomes" id="UP000887565">
    <property type="component" value="Unplaced"/>
</dbReference>
<accession>A0A915JSZ7</accession>
<organism evidence="1 2">
    <name type="scientific">Romanomermis culicivorax</name>
    <name type="common">Nematode worm</name>
    <dbReference type="NCBI Taxonomy" id="13658"/>
    <lineage>
        <taxon>Eukaryota</taxon>
        <taxon>Metazoa</taxon>
        <taxon>Ecdysozoa</taxon>
        <taxon>Nematoda</taxon>
        <taxon>Enoplea</taxon>
        <taxon>Dorylaimia</taxon>
        <taxon>Mermithida</taxon>
        <taxon>Mermithoidea</taxon>
        <taxon>Mermithidae</taxon>
        <taxon>Romanomermis</taxon>
    </lineage>
</organism>
<reference evidence="2" key="1">
    <citation type="submission" date="2022-11" db="UniProtKB">
        <authorList>
            <consortium name="WormBaseParasite"/>
        </authorList>
    </citation>
    <scope>IDENTIFICATION</scope>
</reference>
<evidence type="ECO:0000313" key="1">
    <source>
        <dbReference type="Proteomes" id="UP000887565"/>
    </source>
</evidence>